<gene>
    <name evidence="1" type="ORF">ACFS7Y_12060</name>
</gene>
<organism evidence="1 2">
    <name type="scientific">Sphingobacterium bambusae</name>
    <dbReference type="NCBI Taxonomy" id="662858"/>
    <lineage>
        <taxon>Bacteria</taxon>
        <taxon>Pseudomonadati</taxon>
        <taxon>Bacteroidota</taxon>
        <taxon>Sphingobacteriia</taxon>
        <taxon>Sphingobacteriales</taxon>
        <taxon>Sphingobacteriaceae</taxon>
        <taxon>Sphingobacterium</taxon>
    </lineage>
</organism>
<dbReference type="SUPFAM" id="SSF56784">
    <property type="entry name" value="HAD-like"/>
    <property type="match status" value="1"/>
</dbReference>
<evidence type="ECO:0000313" key="1">
    <source>
        <dbReference type="EMBL" id="MFD2968128.1"/>
    </source>
</evidence>
<keyword evidence="1" id="KW-0378">Hydrolase</keyword>
<dbReference type="Gene3D" id="3.40.50.1000">
    <property type="entry name" value="HAD superfamily/HAD-like"/>
    <property type="match status" value="1"/>
</dbReference>
<sequence length="186" mass="22008">MDKIEWDVSLDRSVYLLEIDDLLFPKRDYLLQVYYLFANFVEFTEGRELSKSMVDFMKSVYEERGEVAVLSETFDHFNLSDSYKENFERLQANAHLPLKLFIPEKTKAFLQTLSTSKKQIGILTDGNPVEQLNKLKHLDWQELHPLLSSMKVFFLKELQFRNIEALDFLAETYQVEKDDICIIHQL</sequence>
<dbReference type="Proteomes" id="UP001597525">
    <property type="component" value="Unassembled WGS sequence"/>
</dbReference>
<accession>A0ABW6BHY7</accession>
<keyword evidence="2" id="KW-1185">Reference proteome</keyword>
<dbReference type="EMBL" id="JBHUPB010000008">
    <property type="protein sequence ID" value="MFD2968128.1"/>
    <property type="molecule type" value="Genomic_DNA"/>
</dbReference>
<dbReference type="GO" id="GO:0016787">
    <property type="term" value="F:hydrolase activity"/>
    <property type="evidence" value="ECO:0007669"/>
    <property type="project" value="UniProtKB-KW"/>
</dbReference>
<proteinExistence type="predicted"/>
<protein>
    <submittedName>
        <fullName evidence="1">HAD family hydrolase</fullName>
    </submittedName>
</protein>
<dbReference type="InterPro" id="IPR036412">
    <property type="entry name" value="HAD-like_sf"/>
</dbReference>
<dbReference type="Gene3D" id="1.10.150.520">
    <property type="match status" value="1"/>
</dbReference>
<dbReference type="RefSeq" id="WP_320185879.1">
    <property type="nucleotide sequence ID" value="NZ_CP138332.1"/>
</dbReference>
<name>A0ABW6BHY7_9SPHI</name>
<reference evidence="2" key="1">
    <citation type="journal article" date="2019" name="Int. J. Syst. Evol. Microbiol.">
        <title>The Global Catalogue of Microorganisms (GCM) 10K type strain sequencing project: providing services to taxonomists for standard genome sequencing and annotation.</title>
        <authorList>
            <consortium name="The Broad Institute Genomics Platform"/>
            <consortium name="The Broad Institute Genome Sequencing Center for Infectious Disease"/>
            <person name="Wu L."/>
            <person name="Ma J."/>
        </authorList>
    </citation>
    <scope>NUCLEOTIDE SEQUENCE [LARGE SCALE GENOMIC DNA]</scope>
    <source>
        <strain evidence="2">KCTC 22814</strain>
    </source>
</reference>
<dbReference type="InterPro" id="IPR023214">
    <property type="entry name" value="HAD_sf"/>
</dbReference>
<comment type="caution">
    <text evidence="1">The sequence shown here is derived from an EMBL/GenBank/DDBJ whole genome shotgun (WGS) entry which is preliminary data.</text>
</comment>
<evidence type="ECO:0000313" key="2">
    <source>
        <dbReference type="Proteomes" id="UP001597525"/>
    </source>
</evidence>